<evidence type="ECO:0008006" key="2">
    <source>
        <dbReference type="Google" id="ProtNLM"/>
    </source>
</evidence>
<dbReference type="EMBL" id="HBGW01017553">
    <property type="protein sequence ID" value="CAD9526232.1"/>
    <property type="molecule type" value="Transcribed_RNA"/>
</dbReference>
<dbReference type="InterPro" id="IPR011989">
    <property type="entry name" value="ARM-like"/>
</dbReference>
<gene>
    <name evidence="1" type="ORF">BRAN1462_LOCUS11122</name>
</gene>
<reference evidence="1" key="1">
    <citation type="submission" date="2021-01" db="EMBL/GenBank/DDBJ databases">
        <authorList>
            <person name="Corre E."/>
            <person name="Pelletier E."/>
            <person name="Niang G."/>
            <person name="Scheremetjew M."/>
            <person name="Finn R."/>
            <person name="Kale V."/>
            <person name="Holt S."/>
            <person name="Cochrane G."/>
            <person name="Meng A."/>
            <person name="Brown T."/>
            <person name="Cohen L."/>
        </authorList>
    </citation>
    <scope>NUCLEOTIDE SEQUENCE</scope>
    <source>
        <strain evidence="1">RCC3387</strain>
    </source>
</reference>
<dbReference type="AlphaFoldDB" id="A0A7S2IQK4"/>
<sequence length="128" mass="13844">MSLPNVAIAVTLLAETVQDKTLPKAVRCKAAKSLGQSNHAYAARALARVGQDKLDDQKVRRQATMSLKGSGDVNAALTFASVMQDQTVDQELRDIAAELLKKAFVAHKKDGEDVFFLRPSGPPRRAKA</sequence>
<proteinExistence type="predicted"/>
<name>A0A7S2IQK4_9DINO</name>
<organism evidence="1">
    <name type="scientific">Zooxanthella nutricula</name>
    <dbReference type="NCBI Taxonomy" id="1333877"/>
    <lineage>
        <taxon>Eukaryota</taxon>
        <taxon>Sar</taxon>
        <taxon>Alveolata</taxon>
        <taxon>Dinophyceae</taxon>
        <taxon>Peridiniales</taxon>
        <taxon>Peridiniales incertae sedis</taxon>
        <taxon>Zooxanthella</taxon>
    </lineage>
</organism>
<evidence type="ECO:0000313" key="1">
    <source>
        <dbReference type="EMBL" id="CAD9526232.1"/>
    </source>
</evidence>
<accession>A0A7S2IQK4</accession>
<dbReference type="Gene3D" id="1.25.10.10">
    <property type="entry name" value="Leucine-rich Repeat Variant"/>
    <property type="match status" value="1"/>
</dbReference>
<protein>
    <recommendedName>
        <fullName evidence="2">HEAT repeat domain-containing protein</fullName>
    </recommendedName>
</protein>